<dbReference type="InterPro" id="IPR007272">
    <property type="entry name" value="Sulf_transp_TsuA/YedE"/>
</dbReference>
<feature type="transmembrane region" description="Helical" evidence="9">
    <location>
        <begin position="108"/>
        <end position="126"/>
    </location>
</feature>
<gene>
    <name evidence="10" type="ORF">DPF_0346</name>
</gene>
<feature type="transmembrane region" description="Helical" evidence="9">
    <location>
        <begin position="69"/>
        <end position="87"/>
    </location>
</feature>
<feature type="transmembrane region" description="Helical" evidence="9">
    <location>
        <begin position="12"/>
        <end position="32"/>
    </location>
</feature>
<protein>
    <submittedName>
        <fullName evidence="10">Uncharacterized protein</fullName>
    </submittedName>
</protein>
<evidence type="ECO:0000313" key="11">
    <source>
        <dbReference type="Proteomes" id="UP000095200"/>
    </source>
</evidence>
<proteinExistence type="inferred from homology"/>
<evidence type="ECO:0000256" key="8">
    <source>
        <dbReference type="ARBA" id="ARBA00035655"/>
    </source>
</evidence>
<dbReference type="AlphaFoldDB" id="A0A194AEY3"/>
<organism evidence="10 11">
    <name type="scientific">Desulfoplanes formicivorans</name>
    <dbReference type="NCBI Taxonomy" id="1592317"/>
    <lineage>
        <taxon>Bacteria</taxon>
        <taxon>Pseudomonadati</taxon>
        <taxon>Thermodesulfobacteriota</taxon>
        <taxon>Desulfovibrionia</taxon>
        <taxon>Desulfovibrionales</taxon>
        <taxon>Desulfoplanaceae</taxon>
        <taxon>Desulfoplanes</taxon>
    </lineage>
</organism>
<dbReference type="RefSeq" id="WP_069857161.1">
    <property type="nucleotide sequence ID" value="NZ_BDFE01000006.1"/>
</dbReference>
<evidence type="ECO:0000313" key="10">
    <source>
        <dbReference type="EMBL" id="GAU07651.1"/>
    </source>
</evidence>
<keyword evidence="11" id="KW-1185">Reference proteome</keyword>
<keyword evidence="3" id="KW-1003">Cell membrane</keyword>
<evidence type="ECO:0000256" key="2">
    <source>
        <dbReference type="ARBA" id="ARBA00022448"/>
    </source>
</evidence>
<dbReference type="STRING" id="1592317.DPF_0346"/>
<keyword evidence="4" id="KW-0997">Cell inner membrane</keyword>
<feature type="transmembrane region" description="Helical" evidence="9">
    <location>
        <begin position="146"/>
        <end position="167"/>
    </location>
</feature>
<keyword evidence="2" id="KW-0813">Transport</keyword>
<keyword evidence="5 9" id="KW-0812">Transmembrane</keyword>
<sequence>MKTEQGAWNPYVAGALSGLLGVFSVVVAGKFMGASTTFVRASGMIEKMFVPETVANTAYYMSKGLQFDWQFLFVIGICIGSLIASLTSKTFVWQAVPTMWENRHGGSVARRGVVAFVGGMVAMYGARLAGGCPSGHGLSGLTQLSVSGFIAAACFFAGGMLMAALVFPRSRQERHG</sequence>
<comment type="similarity">
    <text evidence="8">Belongs to the TsuA/YedE (TC 9.B.102) family.</text>
</comment>
<dbReference type="GO" id="GO:0005886">
    <property type="term" value="C:plasma membrane"/>
    <property type="evidence" value="ECO:0007669"/>
    <property type="project" value="UniProtKB-SubCell"/>
</dbReference>
<evidence type="ECO:0000256" key="5">
    <source>
        <dbReference type="ARBA" id="ARBA00022692"/>
    </source>
</evidence>
<keyword evidence="6 9" id="KW-1133">Transmembrane helix</keyword>
<dbReference type="PANTHER" id="PTHR30574:SF1">
    <property type="entry name" value="SULPHUR TRANSPORT DOMAIN-CONTAINING PROTEIN"/>
    <property type="match status" value="1"/>
</dbReference>
<comment type="caution">
    <text evidence="10">The sequence shown here is derived from an EMBL/GenBank/DDBJ whole genome shotgun (WGS) entry which is preliminary data.</text>
</comment>
<keyword evidence="7 9" id="KW-0472">Membrane</keyword>
<evidence type="ECO:0000256" key="3">
    <source>
        <dbReference type="ARBA" id="ARBA00022475"/>
    </source>
</evidence>
<evidence type="ECO:0000256" key="4">
    <source>
        <dbReference type="ARBA" id="ARBA00022519"/>
    </source>
</evidence>
<accession>A0A194AEY3</accession>
<name>A0A194AEY3_9BACT</name>
<dbReference type="EMBL" id="BDFE01000006">
    <property type="protein sequence ID" value="GAU07651.1"/>
    <property type="molecule type" value="Genomic_DNA"/>
</dbReference>
<evidence type="ECO:0000256" key="6">
    <source>
        <dbReference type="ARBA" id="ARBA00022989"/>
    </source>
</evidence>
<dbReference type="Proteomes" id="UP000095200">
    <property type="component" value="Unassembled WGS sequence"/>
</dbReference>
<comment type="subcellular location">
    <subcellularLocation>
        <location evidence="1">Cell inner membrane</location>
        <topology evidence="1">Multi-pass membrane protein</topology>
    </subcellularLocation>
</comment>
<dbReference type="OrthoDB" id="9814020at2"/>
<evidence type="ECO:0000256" key="7">
    <source>
        <dbReference type="ARBA" id="ARBA00023136"/>
    </source>
</evidence>
<evidence type="ECO:0000256" key="9">
    <source>
        <dbReference type="SAM" id="Phobius"/>
    </source>
</evidence>
<reference evidence="11" key="1">
    <citation type="submission" date="2016-06" db="EMBL/GenBank/DDBJ databases">
        <title>Draft genome sequence of Desulfoplanes formicivorans strain Pf12B.</title>
        <authorList>
            <person name="Watanabe M."/>
            <person name="Kojima H."/>
            <person name="Fukui M."/>
        </authorList>
    </citation>
    <scope>NUCLEOTIDE SEQUENCE [LARGE SCALE GENOMIC DNA]</scope>
    <source>
        <strain evidence="11">Pf12B</strain>
    </source>
</reference>
<evidence type="ECO:0000256" key="1">
    <source>
        <dbReference type="ARBA" id="ARBA00004429"/>
    </source>
</evidence>
<dbReference type="Pfam" id="PF04143">
    <property type="entry name" value="Sulf_transp"/>
    <property type="match status" value="1"/>
</dbReference>
<dbReference type="PANTHER" id="PTHR30574">
    <property type="entry name" value="INNER MEMBRANE PROTEIN YEDE"/>
    <property type="match status" value="1"/>
</dbReference>